<evidence type="ECO:0000256" key="1">
    <source>
        <dbReference type="SAM" id="MobiDB-lite"/>
    </source>
</evidence>
<dbReference type="AlphaFoldDB" id="A0A438F8A8"/>
<protein>
    <recommendedName>
        <fullName evidence="4">Symplekin C-terminal domain-containing protein</fullName>
    </recommendedName>
</protein>
<gene>
    <name evidence="2" type="ORF">CK203_092253</name>
</gene>
<evidence type="ECO:0000313" key="2">
    <source>
        <dbReference type="EMBL" id="RVW56247.1"/>
    </source>
</evidence>
<evidence type="ECO:0008006" key="4">
    <source>
        <dbReference type="Google" id="ProtNLM"/>
    </source>
</evidence>
<comment type="caution">
    <text evidence="2">The sequence shown here is derived from an EMBL/GenBank/DDBJ whole genome shotgun (WGS) entry which is preliminary data.</text>
</comment>
<sequence length="165" mass="18166">MYSLLYSDLAAALSQNGIPILKHAHDSLQTYTGSLETSVSGSQISEPGTSENDPMKGSQSVQNISTVEFHQAQRLISLFFALCTKKPNLLQLVFNIYGRAPKAVKQVYLLFTMQSIVISNYYRGSRAIISRMLSIISDPPEGSENLLTQVGRHNSYPNAVLAVKK</sequence>
<evidence type="ECO:0000313" key="3">
    <source>
        <dbReference type="Proteomes" id="UP000288805"/>
    </source>
</evidence>
<organism evidence="2 3">
    <name type="scientific">Vitis vinifera</name>
    <name type="common">Grape</name>
    <dbReference type="NCBI Taxonomy" id="29760"/>
    <lineage>
        <taxon>Eukaryota</taxon>
        <taxon>Viridiplantae</taxon>
        <taxon>Streptophyta</taxon>
        <taxon>Embryophyta</taxon>
        <taxon>Tracheophyta</taxon>
        <taxon>Spermatophyta</taxon>
        <taxon>Magnoliopsida</taxon>
        <taxon>eudicotyledons</taxon>
        <taxon>Gunneridae</taxon>
        <taxon>Pentapetalae</taxon>
        <taxon>rosids</taxon>
        <taxon>Vitales</taxon>
        <taxon>Vitaceae</taxon>
        <taxon>Viteae</taxon>
        <taxon>Vitis</taxon>
    </lineage>
</organism>
<dbReference type="PANTHER" id="PTHR47184">
    <property type="entry name" value="PHOSPHATIDYLINOSITOL 3-AND 4-KINASE FAMILY PROTEIN-RELATED"/>
    <property type="match status" value="1"/>
</dbReference>
<dbReference type="Proteomes" id="UP000288805">
    <property type="component" value="Unassembled WGS sequence"/>
</dbReference>
<reference evidence="2 3" key="1">
    <citation type="journal article" date="2018" name="PLoS Genet.">
        <title>Population sequencing reveals clonal diversity and ancestral inbreeding in the grapevine cultivar Chardonnay.</title>
        <authorList>
            <person name="Roach M.J."/>
            <person name="Johnson D.L."/>
            <person name="Bohlmann J."/>
            <person name="van Vuuren H.J."/>
            <person name="Jones S.J."/>
            <person name="Pretorius I.S."/>
            <person name="Schmidt S.A."/>
            <person name="Borneman A.R."/>
        </authorList>
    </citation>
    <scope>NUCLEOTIDE SEQUENCE [LARGE SCALE GENOMIC DNA]</scope>
    <source>
        <strain evidence="3">cv. Chardonnay</strain>
        <tissue evidence="2">Leaf</tissue>
    </source>
</reference>
<proteinExistence type="predicted"/>
<accession>A0A438F8A8</accession>
<feature type="region of interest" description="Disordered" evidence="1">
    <location>
        <begin position="38"/>
        <end position="60"/>
    </location>
</feature>
<dbReference type="PANTHER" id="PTHR47184:SF3">
    <property type="entry name" value="PHOSPHATIDYLINOSITOL 3-AND 4-KINASE FAMILY PROTEIN-RELATED"/>
    <property type="match status" value="1"/>
</dbReference>
<dbReference type="EMBL" id="QGNW01001091">
    <property type="protein sequence ID" value="RVW56247.1"/>
    <property type="molecule type" value="Genomic_DNA"/>
</dbReference>
<name>A0A438F8A8_VITVI</name>